<evidence type="ECO:0000313" key="3">
    <source>
        <dbReference type="Proteomes" id="UP000503462"/>
    </source>
</evidence>
<organism evidence="2 3">
    <name type="scientific">Peltaster fructicola</name>
    <dbReference type="NCBI Taxonomy" id="286661"/>
    <lineage>
        <taxon>Eukaryota</taxon>
        <taxon>Fungi</taxon>
        <taxon>Dikarya</taxon>
        <taxon>Ascomycota</taxon>
        <taxon>Pezizomycotina</taxon>
        <taxon>Dothideomycetes</taxon>
        <taxon>Dothideomycetes incertae sedis</taxon>
        <taxon>Peltaster</taxon>
    </lineage>
</organism>
<gene>
    <name evidence="2" type="ORF">AMS68_002407</name>
</gene>
<accession>A0A6H0XQZ6</accession>
<feature type="region of interest" description="Disordered" evidence="1">
    <location>
        <begin position="155"/>
        <end position="206"/>
    </location>
</feature>
<evidence type="ECO:0000313" key="2">
    <source>
        <dbReference type="EMBL" id="QIW96889.1"/>
    </source>
</evidence>
<name>A0A6H0XQZ6_9PEZI</name>
<feature type="compositionally biased region" description="Basic and acidic residues" evidence="1">
    <location>
        <begin position="177"/>
        <end position="195"/>
    </location>
</feature>
<proteinExistence type="predicted"/>
<dbReference type="AlphaFoldDB" id="A0A6H0XQZ6"/>
<feature type="compositionally biased region" description="Basic residues" evidence="1">
    <location>
        <begin position="163"/>
        <end position="176"/>
    </location>
</feature>
<keyword evidence="3" id="KW-1185">Reference proteome</keyword>
<dbReference type="Proteomes" id="UP000503462">
    <property type="component" value="Chromosome 2"/>
</dbReference>
<protein>
    <submittedName>
        <fullName evidence="2">Uncharacterized protein</fullName>
    </submittedName>
</protein>
<dbReference type="EMBL" id="CP051140">
    <property type="protein sequence ID" value="QIW96889.1"/>
    <property type="molecule type" value="Genomic_DNA"/>
</dbReference>
<evidence type="ECO:0000256" key="1">
    <source>
        <dbReference type="SAM" id="MobiDB-lite"/>
    </source>
</evidence>
<reference evidence="2 3" key="1">
    <citation type="journal article" date="2016" name="Sci. Rep.">
        <title>Peltaster fructicola genome reveals evolution from an invasive phytopathogen to an ectophytic parasite.</title>
        <authorList>
            <person name="Xu C."/>
            <person name="Chen H."/>
            <person name="Gleason M.L."/>
            <person name="Xu J.R."/>
            <person name="Liu H."/>
            <person name="Zhang R."/>
            <person name="Sun G."/>
        </authorList>
    </citation>
    <scope>NUCLEOTIDE SEQUENCE [LARGE SCALE GENOMIC DNA]</scope>
    <source>
        <strain evidence="2 3">LNHT1506</strain>
    </source>
</reference>
<sequence length="235" mass="26236">MQNTQHVHAAVQVNVSRSVCIFTCPSCHATTATNVVSTIPDTAPTVMALPAVDKESTQDTSVTAPVDLVVPAVEGEPMEEDTRFEQHHGDEEIVVKSAVPRKVRLRTQTLEKAREQQVISIDDDAPSLTVESAPYVGNAQVRRDEPLQRIYTEVIRSPVNAQGKHRQRKSRTKRTRDKANKRVARDDSRHREVRESPALQQHTGDVMMDPPLRYIRWTTPQGPAGYKSGLAPHKL</sequence>